<proteinExistence type="predicted"/>
<name>A0A8J2JL32_9HEXA</name>
<sequence length="230" mass="25419">MELLILKTVAAVVDVILLMSYPPGNFRQLNFGGGTTDGISGNSSRLPLGHSSNGTTAGLNYTLINKVANEAIFGVVDWWSGAEGTTSANRKSWTNSPPNVLNLDEWINPQKKIAIDNLYAQFRKYMSNMGCTIGRLLHDLPGGTFLTYHLVSTLPSSSMWDELLYPFQQAAIFGSDCVEYEYLPFTGNDKAVLESSLSIPAETTRPLHGAEEVDDQDNRLYKRHSVKIRK</sequence>
<dbReference type="Proteomes" id="UP000708208">
    <property type="component" value="Unassembled WGS sequence"/>
</dbReference>
<comment type="caution">
    <text evidence="1">The sequence shown here is derived from an EMBL/GenBank/DDBJ whole genome shotgun (WGS) entry which is preliminary data.</text>
</comment>
<keyword evidence="2" id="KW-1185">Reference proteome</keyword>
<protein>
    <submittedName>
        <fullName evidence="1">Uncharacterized protein</fullName>
    </submittedName>
</protein>
<evidence type="ECO:0000313" key="1">
    <source>
        <dbReference type="EMBL" id="CAG7716294.1"/>
    </source>
</evidence>
<gene>
    <name evidence="1" type="ORF">AFUS01_LOCUS5810</name>
</gene>
<dbReference type="EMBL" id="CAJVCH010037422">
    <property type="protein sequence ID" value="CAG7716294.1"/>
    <property type="molecule type" value="Genomic_DNA"/>
</dbReference>
<reference evidence="1" key="1">
    <citation type="submission" date="2021-06" db="EMBL/GenBank/DDBJ databases">
        <authorList>
            <person name="Hodson N. C."/>
            <person name="Mongue J. A."/>
            <person name="Jaron S. K."/>
        </authorList>
    </citation>
    <scope>NUCLEOTIDE SEQUENCE</scope>
</reference>
<organism evidence="1 2">
    <name type="scientific">Allacma fusca</name>
    <dbReference type="NCBI Taxonomy" id="39272"/>
    <lineage>
        <taxon>Eukaryota</taxon>
        <taxon>Metazoa</taxon>
        <taxon>Ecdysozoa</taxon>
        <taxon>Arthropoda</taxon>
        <taxon>Hexapoda</taxon>
        <taxon>Collembola</taxon>
        <taxon>Symphypleona</taxon>
        <taxon>Sminthuridae</taxon>
        <taxon>Allacma</taxon>
    </lineage>
</organism>
<accession>A0A8J2JL32</accession>
<evidence type="ECO:0000313" key="2">
    <source>
        <dbReference type="Proteomes" id="UP000708208"/>
    </source>
</evidence>
<dbReference type="AlphaFoldDB" id="A0A8J2JL32"/>